<dbReference type="AlphaFoldDB" id="E1Z3R8"/>
<organism evidence="3">
    <name type="scientific">Chlorella variabilis</name>
    <name type="common">Green alga</name>
    <dbReference type="NCBI Taxonomy" id="554065"/>
    <lineage>
        <taxon>Eukaryota</taxon>
        <taxon>Viridiplantae</taxon>
        <taxon>Chlorophyta</taxon>
        <taxon>core chlorophytes</taxon>
        <taxon>Trebouxiophyceae</taxon>
        <taxon>Chlorellales</taxon>
        <taxon>Chlorellaceae</taxon>
        <taxon>Chlorella clade</taxon>
        <taxon>Chlorella</taxon>
    </lineage>
</organism>
<feature type="region of interest" description="Disordered" evidence="1">
    <location>
        <begin position="1"/>
        <end position="23"/>
    </location>
</feature>
<evidence type="ECO:0000313" key="3">
    <source>
        <dbReference type="Proteomes" id="UP000008141"/>
    </source>
</evidence>
<sequence length="175" mass="17393">MGCCGSKQVRSSAPDPAPLLGSAHDTAEGAAAAAAAESVSVKLQDAVAKAEAKRSSPASSAEAIGASVPAESDSSEVNQPRAAPREEEATAVLQQGISAAAEVLQQAAEPVVPPAPVPAAEPHAALVDVQPVAASTEPVPAATPAMEQQQPAKQPAKSQSQKRGGSKKKGRGGRK</sequence>
<name>E1Z3R8_CHLVA</name>
<accession>E1Z3R8</accession>
<dbReference type="GeneID" id="17358539"/>
<feature type="compositionally biased region" description="Low complexity" evidence="1">
    <location>
        <begin position="148"/>
        <end position="163"/>
    </location>
</feature>
<feature type="region of interest" description="Disordered" evidence="1">
    <location>
        <begin position="48"/>
        <end position="94"/>
    </location>
</feature>
<proteinExistence type="predicted"/>
<keyword evidence="3" id="KW-1185">Reference proteome</keyword>
<gene>
    <name evidence="2" type="ORF">CHLNCDRAFT_138186</name>
</gene>
<protein>
    <submittedName>
        <fullName evidence="2">Expressed protein</fullName>
    </submittedName>
</protein>
<dbReference type="KEGG" id="cvr:CHLNCDRAFT_138186"/>
<feature type="compositionally biased region" description="Basic residues" evidence="1">
    <location>
        <begin position="164"/>
        <end position="175"/>
    </location>
</feature>
<dbReference type="RefSeq" id="XP_005851630.1">
    <property type="nucleotide sequence ID" value="XM_005851568.1"/>
</dbReference>
<evidence type="ECO:0000313" key="2">
    <source>
        <dbReference type="EMBL" id="EFN59528.1"/>
    </source>
</evidence>
<feature type="region of interest" description="Disordered" evidence="1">
    <location>
        <begin position="128"/>
        <end position="175"/>
    </location>
</feature>
<reference evidence="2 3" key="1">
    <citation type="journal article" date="2010" name="Plant Cell">
        <title>The Chlorella variabilis NC64A genome reveals adaptation to photosymbiosis, coevolution with viruses, and cryptic sex.</title>
        <authorList>
            <person name="Blanc G."/>
            <person name="Duncan G."/>
            <person name="Agarkova I."/>
            <person name="Borodovsky M."/>
            <person name="Gurnon J."/>
            <person name="Kuo A."/>
            <person name="Lindquist E."/>
            <person name="Lucas S."/>
            <person name="Pangilinan J."/>
            <person name="Polle J."/>
            <person name="Salamov A."/>
            <person name="Terry A."/>
            <person name="Yamada T."/>
            <person name="Dunigan D.D."/>
            <person name="Grigoriev I.V."/>
            <person name="Claverie J.M."/>
            <person name="Van Etten J.L."/>
        </authorList>
    </citation>
    <scope>NUCLEOTIDE SEQUENCE [LARGE SCALE GENOMIC DNA]</scope>
    <source>
        <strain evidence="2 3">NC64A</strain>
    </source>
</reference>
<evidence type="ECO:0000256" key="1">
    <source>
        <dbReference type="SAM" id="MobiDB-lite"/>
    </source>
</evidence>
<dbReference type="Proteomes" id="UP000008141">
    <property type="component" value="Unassembled WGS sequence"/>
</dbReference>
<dbReference type="EMBL" id="GL433836">
    <property type="protein sequence ID" value="EFN59528.1"/>
    <property type="molecule type" value="Genomic_DNA"/>
</dbReference>
<dbReference type="InParanoid" id="E1Z3R8"/>